<keyword evidence="1" id="KW-0129">CBS domain</keyword>
<dbReference type="InterPro" id="IPR000644">
    <property type="entry name" value="CBS_dom"/>
</dbReference>
<evidence type="ECO:0000256" key="1">
    <source>
        <dbReference type="PROSITE-ProRule" id="PRU00703"/>
    </source>
</evidence>
<evidence type="ECO:0000313" key="4">
    <source>
        <dbReference type="Proteomes" id="UP000789508"/>
    </source>
</evidence>
<comment type="caution">
    <text evidence="3">The sequence shown here is derived from an EMBL/GenBank/DDBJ whole genome shotgun (WGS) entry which is preliminary data.</text>
</comment>
<feature type="domain" description="CBS" evidence="2">
    <location>
        <begin position="12"/>
        <end position="68"/>
    </location>
</feature>
<dbReference type="Gene3D" id="3.90.1280.20">
    <property type="match status" value="1"/>
</dbReference>
<dbReference type="OrthoDB" id="286637at2759"/>
<accession>A0A9N9BF89</accession>
<sequence>MKNKEAQWHDYIDKRVIRFSPHDKLDKVLTKLRVNNCRLAIVQEKKKLLGIITLQDVLETLVGKIRDEREILLLPNRPNHSSSSAGEALSTLLKALARPVGESE</sequence>
<dbReference type="EMBL" id="CAJVPS010002169">
    <property type="protein sequence ID" value="CAG8561766.1"/>
    <property type="molecule type" value="Genomic_DNA"/>
</dbReference>
<keyword evidence="4" id="KW-1185">Reference proteome</keyword>
<protein>
    <submittedName>
        <fullName evidence="3">9536_t:CDS:1</fullName>
    </submittedName>
</protein>
<feature type="non-terminal residue" evidence="3">
    <location>
        <position position="1"/>
    </location>
</feature>
<name>A0A9N9BF89_9GLOM</name>
<dbReference type="PROSITE" id="PS51371">
    <property type="entry name" value="CBS"/>
    <property type="match status" value="1"/>
</dbReference>
<proteinExistence type="predicted"/>
<gene>
    <name evidence="3" type="ORF">ALEPTO_LOCUS6385</name>
</gene>
<dbReference type="SUPFAM" id="SSF54631">
    <property type="entry name" value="CBS-domain pair"/>
    <property type="match status" value="1"/>
</dbReference>
<reference evidence="3" key="1">
    <citation type="submission" date="2021-06" db="EMBL/GenBank/DDBJ databases">
        <authorList>
            <person name="Kallberg Y."/>
            <person name="Tangrot J."/>
            <person name="Rosling A."/>
        </authorList>
    </citation>
    <scope>NUCLEOTIDE SEQUENCE</scope>
    <source>
        <strain evidence="3">FL130A</strain>
    </source>
</reference>
<dbReference type="Proteomes" id="UP000789508">
    <property type="component" value="Unassembled WGS sequence"/>
</dbReference>
<evidence type="ECO:0000259" key="2">
    <source>
        <dbReference type="PROSITE" id="PS51371"/>
    </source>
</evidence>
<evidence type="ECO:0000313" key="3">
    <source>
        <dbReference type="EMBL" id="CAG8561766.1"/>
    </source>
</evidence>
<organism evidence="3 4">
    <name type="scientific">Ambispora leptoticha</name>
    <dbReference type="NCBI Taxonomy" id="144679"/>
    <lineage>
        <taxon>Eukaryota</taxon>
        <taxon>Fungi</taxon>
        <taxon>Fungi incertae sedis</taxon>
        <taxon>Mucoromycota</taxon>
        <taxon>Glomeromycotina</taxon>
        <taxon>Glomeromycetes</taxon>
        <taxon>Archaeosporales</taxon>
        <taxon>Ambisporaceae</taxon>
        <taxon>Ambispora</taxon>
    </lineage>
</organism>
<dbReference type="AlphaFoldDB" id="A0A9N9BF89"/>
<dbReference type="Pfam" id="PF00571">
    <property type="entry name" value="CBS"/>
    <property type="match status" value="1"/>
</dbReference>
<dbReference type="InterPro" id="IPR046342">
    <property type="entry name" value="CBS_dom_sf"/>
</dbReference>